<protein>
    <recommendedName>
        <fullName evidence="7">NfeD-like C-terminal domain-containing protein</fullName>
    </recommendedName>
</protein>
<feature type="transmembrane region" description="Helical" evidence="6">
    <location>
        <begin position="32"/>
        <end position="52"/>
    </location>
</feature>
<keyword evidence="2 6" id="KW-0812">Transmembrane</keyword>
<comment type="subcellular location">
    <subcellularLocation>
        <location evidence="1">Membrane</location>
        <topology evidence="1">Multi-pass membrane protein</topology>
    </subcellularLocation>
</comment>
<dbReference type="Pfam" id="PF01957">
    <property type="entry name" value="NfeD"/>
    <property type="match status" value="1"/>
</dbReference>
<feature type="transmembrane region" description="Helical" evidence="6">
    <location>
        <begin position="58"/>
        <end position="80"/>
    </location>
</feature>
<evidence type="ECO:0000259" key="7">
    <source>
        <dbReference type="Pfam" id="PF01957"/>
    </source>
</evidence>
<dbReference type="Proteomes" id="UP000094828">
    <property type="component" value="Unassembled WGS sequence"/>
</dbReference>
<evidence type="ECO:0000256" key="1">
    <source>
        <dbReference type="ARBA" id="ARBA00004141"/>
    </source>
</evidence>
<dbReference type="SUPFAM" id="SSF141322">
    <property type="entry name" value="NfeD domain-like"/>
    <property type="match status" value="1"/>
</dbReference>
<dbReference type="InterPro" id="IPR002810">
    <property type="entry name" value="NfeD-like_C"/>
</dbReference>
<evidence type="ECO:0000256" key="3">
    <source>
        <dbReference type="ARBA" id="ARBA00022989"/>
    </source>
</evidence>
<keyword evidence="3 6" id="KW-1133">Transmembrane helix</keyword>
<sequence>MNGYALWSILLLIFGLTTLIAEVFIPSGGALAVITVLAIVGSLIFSAMAWLWAAPLVFAAHFALVLVLVPLCLLGALEILPRTRAGKRMILQGPDGDRLKAPQASTDEKLASLVGRQGLARTALSPGGSVMIDEVRYSAISGESLIDPGSPIIVTGLRGSTLIVSPVAKGLVTSQVPPGSTVPSLPPETEQKTSLREAQVLPVTESGSSTTREAQSPSPETYASAPPASPVLTSPALPSPIVELDPFAQLADDPEKIATDNTKAV</sequence>
<evidence type="ECO:0000256" key="5">
    <source>
        <dbReference type="SAM" id="MobiDB-lite"/>
    </source>
</evidence>
<dbReference type="AlphaFoldDB" id="A0A1C3EDA5"/>
<proteinExistence type="predicted"/>
<comment type="caution">
    <text evidence="8">The sequence shown here is derived from an EMBL/GenBank/DDBJ whole genome shotgun (WGS) entry which is preliminary data.</text>
</comment>
<evidence type="ECO:0000256" key="2">
    <source>
        <dbReference type="ARBA" id="ARBA00022692"/>
    </source>
</evidence>
<keyword evidence="9" id="KW-1185">Reference proteome</keyword>
<name>A0A1C3EDA5_9PLAN</name>
<dbReference type="InterPro" id="IPR012340">
    <property type="entry name" value="NA-bd_OB-fold"/>
</dbReference>
<feature type="transmembrane region" description="Helical" evidence="6">
    <location>
        <begin position="6"/>
        <end position="25"/>
    </location>
</feature>
<evidence type="ECO:0000256" key="4">
    <source>
        <dbReference type="ARBA" id="ARBA00023136"/>
    </source>
</evidence>
<dbReference type="EMBL" id="LYDR01000090">
    <property type="protein sequence ID" value="ODA31237.1"/>
    <property type="molecule type" value="Genomic_DNA"/>
</dbReference>
<feature type="domain" description="NfeD-like C-terminal" evidence="7">
    <location>
        <begin position="112"/>
        <end position="166"/>
    </location>
</feature>
<gene>
    <name evidence="8" type="ORF">A6X21_22445</name>
</gene>
<feature type="compositionally biased region" description="Polar residues" evidence="5">
    <location>
        <begin position="205"/>
        <end position="221"/>
    </location>
</feature>
<dbReference type="InterPro" id="IPR052165">
    <property type="entry name" value="Membrane_assoc_protease"/>
</dbReference>
<keyword evidence="4 6" id="KW-0472">Membrane</keyword>
<dbReference type="Gene3D" id="2.40.50.140">
    <property type="entry name" value="Nucleic acid-binding proteins"/>
    <property type="match status" value="1"/>
</dbReference>
<dbReference type="RefSeq" id="WP_068847825.1">
    <property type="nucleotide sequence ID" value="NZ_LYDR01000090.1"/>
</dbReference>
<organism evidence="8 9">
    <name type="scientific">Planctopirus hydrillae</name>
    <dbReference type="NCBI Taxonomy" id="1841610"/>
    <lineage>
        <taxon>Bacteria</taxon>
        <taxon>Pseudomonadati</taxon>
        <taxon>Planctomycetota</taxon>
        <taxon>Planctomycetia</taxon>
        <taxon>Planctomycetales</taxon>
        <taxon>Planctomycetaceae</taxon>
        <taxon>Planctopirus</taxon>
    </lineage>
</organism>
<evidence type="ECO:0000313" key="8">
    <source>
        <dbReference type="EMBL" id="ODA31237.1"/>
    </source>
</evidence>
<evidence type="ECO:0000313" key="9">
    <source>
        <dbReference type="Proteomes" id="UP000094828"/>
    </source>
</evidence>
<dbReference type="STRING" id="1841610.A6X21_22445"/>
<reference evidence="8 9" key="1">
    <citation type="submission" date="2016-05" db="EMBL/GenBank/DDBJ databases">
        <title>Genomic and physiological characterization of Planctopirus sp. isolated from fresh water lake.</title>
        <authorList>
            <person name="Subhash Y."/>
            <person name="Ramana C."/>
        </authorList>
    </citation>
    <scope>NUCLEOTIDE SEQUENCE [LARGE SCALE GENOMIC DNA]</scope>
    <source>
        <strain evidence="8 9">JC280</strain>
    </source>
</reference>
<evidence type="ECO:0000256" key="6">
    <source>
        <dbReference type="SAM" id="Phobius"/>
    </source>
</evidence>
<dbReference type="PANTHER" id="PTHR33507">
    <property type="entry name" value="INNER MEMBRANE PROTEIN YBBJ"/>
    <property type="match status" value="1"/>
</dbReference>
<feature type="region of interest" description="Disordered" evidence="5">
    <location>
        <begin position="175"/>
        <end position="265"/>
    </location>
</feature>
<dbReference type="GO" id="GO:0016020">
    <property type="term" value="C:membrane"/>
    <property type="evidence" value="ECO:0007669"/>
    <property type="project" value="UniProtKB-SubCell"/>
</dbReference>
<accession>A0A1C3EDA5</accession>